<dbReference type="HOGENOM" id="CLU_060372_3_1_10"/>
<dbReference type="PANTHER" id="PTHR37844">
    <property type="entry name" value="SER/THR PROTEIN PHOSPHATASE SUPERFAMILY (AFU_ORTHOLOGUE AFUA_1G14840)"/>
    <property type="match status" value="1"/>
</dbReference>
<evidence type="ECO:0000259" key="1">
    <source>
        <dbReference type="Pfam" id="PF00149"/>
    </source>
</evidence>
<dbReference type="GeneID" id="73802988"/>
<dbReference type="InterPro" id="IPR029052">
    <property type="entry name" value="Metallo-depent_PP-like"/>
</dbReference>
<gene>
    <name evidence="2" type="ORF">ALIPUT_02605</name>
</gene>
<dbReference type="EMBL" id="ABFK02000020">
    <property type="protein sequence ID" value="EDS03067.1"/>
    <property type="molecule type" value="Genomic_DNA"/>
</dbReference>
<dbReference type="AlphaFoldDB" id="B0MZN0"/>
<dbReference type="SUPFAM" id="SSF56300">
    <property type="entry name" value="Metallo-dependent phosphatases"/>
    <property type="match status" value="1"/>
</dbReference>
<dbReference type="Gene3D" id="3.60.21.10">
    <property type="match status" value="1"/>
</dbReference>
<dbReference type="GO" id="GO:0016787">
    <property type="term" value="F:hydrolase activity"/>
    <property type="evidence" value="ECO:0007669"/>
    <property type="project" value="InterPro"/>
</dbReference>
<reference evidence="2" key="1">
    <citation type="submission" date="2007-10" db="EMBL/GenBank/DDBJ databases">
        <authorList>
            <person name="Fulton L."/>
            <person name="Clifton S."/>
            <person name="Fulton B."/>
            <person name="Xu J."/>
            <person name="Minx P."/>
            <person name="Pepin K.H."/>
            <person name="Johnson M."/>
            <person name="Thiruvilangam P."/>
            <person name="Bhonagiri V."/>
            <person name="Nash W.E."/>
            <person name="Mardis E.R."/>
            <person name="Wilson R.K."/>
        </authorList>
    </citation>
    <scope>NUCLEOTIDE SEQUENCE [LARGE SCALE GENOMIC DNA]</scope>
    <source>
        <strain evidence="2">DSM 17216</strain>
    </source>
</reference>
<dbReference type="InterPro" id="IPR004843">
    <property type="entry name" value="Calcineurin-like_PHP"/>
</dbReference>
<dbReference type="Pfam" id="PF00149">
    <property type="entry name" value="Metallophos"/>
    <property type="match status" value="1"/>
</dbReference>
<evidence type="ECO:0000313" key="3">
    <source>
        <dbReference type="Proteomes" id="UP000005819"/>
    </source>
</evidence>
<comment type="caution">
    <text evidence="2">The sequence shown here is derived from an EMBL/GenBank/DDBJ whole genome shotgun (WGS) entry which is preliminary data.</text>
</comment>
<dbReference type="eggNOG" id="COG1409">
    <property type="taxonomic scope" value="Bacteria"/>
</dbReference>
<dbReference type="RefSeq" id="WP_004328647.1">
    <property type="nucleotide sequence ID" value="NZ_DS499577.1"/>
</dbReference>
<reference evidence="2" key="2">
    <citation type="submission" date="2013-09" db="EMBL/GenBank/DDBJ databases">
        <title>Draft genome sequence of Alistipes putredinis (DSM 17216).</title>
        <authorList>
            <person name="Sudarsanam P."/>
            <person name="Ley R."/>
            <person name="Guruge J."/>
            <person name="Turnbaugh P.J."/>
            <person name="Mahowald M."/>
            <person name="Liep D."/>
            <person name="Gordon J."/>
        </authorList>
    </citation>
    <scope>NUCLEOTIDE SEQUENCE</scope>
    <source>
        <strain evidence="2">DSM 17216</strain>
    </source>
</reference>
<dbReference type="Proteomes" id="UP000005819">
    <property type="component" value="Unassembled WGS sequence"/>
</dbReference>
<protein>
    <submittedName>
        <fullName evidence="2">Ser/Thr phosphatase family protein</fullName>
    </submittedName>
</protein>
<sequence>MKIQYASDLHLEFDENSRFLQKHPLAVTGDILVLAGDIGYLSDKYCERHPFWDWAADHYEQVIAIPGNHEFYRGFDMATTVDGWSYALRPNVRYYNNQVISLGVEIDLIVTPLWAQIPFDKAAETVMRVNDFRNIRCENDILRWTRFNEEHFRCFRFLTEAVKQSKAKHIVVMTHHVPSSLLMAPEFQDSPINGAFMVDLTDYIEASPIEYWIYGHSHRNIDATIRNTRCLSNQLGYIGGNEHISFDPARYMEIVEE</sequence>
<name>B0MZN0_9BACT</name>
<accession>B0MZN0</accession>
<proteinExistence type="predicted"/>
<dbReference type="PANTHER" id="PTHR37844:SF1">
    <property type="entry name" value="CALCINEURIN-LIKE PHOSPHOESTERASE DOMAIN-CONTAINING PROTEIN"/>
    <property type="match status" value="1"/>
</dbReference>
<keyword evidence="3" id="KW-1185">Reference proteome</keyword>
<organism evidence="2 3">
    <name type="scientific">Alistipes putredinis DSM 17216</name>
    <dbReference type="NCBI Taxonomy" id="445970"/>
    <lineage>
        <taxon>Bacteria</taxon>
        <taxon>Pseudomonadati</taxon>
        <taxon>Bacteroidota</taxon>
        <taxon>Bacteroidia</taxon>
        <taxon>Bacteroidales</taxon>
        <taxon>Rikenellaceae</taxon>
        <taxon>Alistipes</taxon>
    </lineage>
</organism>
<feature type="domain" description="Calcineurin-like phosphoesterase" evidence="1">
    <location>
        <begin position="1"/>
        <end position="219"/>
    </location>
</feature>
<evidence type="ECO:0000313" key="2">
    <source>
        <dbReference type="EMBL" id="EDS03067.1"/>
    </source>
</evidence>
<dbReference type="OrthoDB" id="356681at2"/>